<feature type="transmembrane region" description="Helical" evidence="7">
    <location>
        <begin position="151"/>
        <end position="171"/>
    </location>
</feature>
<keyword evidence="10" id="KW-1185">Reference proteome</keyword>
<feature type="transmembrane region" description="Helical" evidence="7">
    <location>
        <begin position="35"/>
        <end position="53"/>
    </location>
</feature>
<evidence type="ECO:0000256" key="3">
    <source>
        <dbReference type="ARBA" id="ARBA00022989"/>
    </source>
</evidence>
<dbReference type="PANTHER" id="PTHR33048">
    <property type="entry name" value="PTH11-LIKE INTEGRAL MEMBRANE PROTEIN (AFU_ORTHOLOGUE AFUA_5G11245)"/>
    <property type="match status" value="1"/>
</dbReference>
<keyword evidence="4 7" id="KW-0472">Membrane</keyword>
<protein>
    <recommendedName>
        <fullName evidence="8">Rhodopsin domain-containing protein</fullName>
    </recommendedName>
</protein>
<evidence type="ECO:0000256" key="2">
    <source>
        <dbReference type="ARBA" id="ARBA00022692"/>
    </source>
</evidence>
<evidence type="ECO:0000256" key="6">
    <source>
        <dbReference type="SAM" id="MobiDB-lite"/>
    </source>
</evidence>
<evidence type="ECO:0000313" key="9">
    <source>
        <dbReference type="EMBL" id="KAF2756328.1"/>
    </source>
</evidence>
<feature type="transmembrane region" description="Helical" evidence="7">
    <location>
        <begin position="115"/>
        <end position="139"/>
    </location>
</feature>
<dbReference type="EMBL" id="ML996575">
    <property type="protein sequence ID" value="KAF2756328.1"/>
    <property type="molecule type" value="Genomic_DNA"/>
</dbReference>
<keyword evidence="3 7" id="KW-1133">Transmembrane helix</keyword>
<evidence type="ECO:0000256" key="5">
    <source>
        <dbReference type="ARBA" id="ARBA00038359"/>
    </source>
</evidence>
<reference evidence="9" key="1">
    <citation type="journal article" date="2020" name="Stud. Mycol.">
        <title>101 Dothideomycetes genomes: a test case for predicting lifestyles and emergence of pathogens.</title>
        <authorList>
            <person name="Haridas S."/>
            <person name="Albert R."/>
            <person name="Binder M."/>
            <person name="Bloem J."/>
            <person name="Labutti K."/>
            <person name="Salamov A."/>
            <person name="Andreopoulos B."/>
            <person name="Baker S."/>
            <person name="Barry K."/>
            <person name="Bills G."/>
            <person name="Bluhm B."/>
            <person name="Cannon C."/>
            <person name="Castanera R."/>
            <person name="Culley D."/>
            <person name="Daum C."/>
            <person name="Ezra D."/>
            <person name="Gonzalez J."/>
            <person name="Henrissat B."/>
            <person name="Kuo A."/>
            <person name="Liang C."/>
            <person name="Lipzen A."/>
            <person name="Lutzoni F."/>
            <person name="Magnuson J."/>
            <person name="Mondo S."/>
            <person name="Nolan M."/>
            <person name="Ohm R."/>
            <person name="Pangilinan J."/>
            <person name="Park H.-J."/>
            <person name="Ramirez L."/>
            <person name="Alfaro M."/>
            <person name="Sun H."/>
            <person name="Tritt A."/>
            <person name="Yoshinaga Y."/>
            <person name="Zwiers L.-H."/>
            <person name="Turgeon B."/>
            <person name="Goodwin S."/>
            <person name="Spatafora J."/>
            <person name="Crous P."/>
            <person name="Grigoriev I."/>
        </authorList>
    </citation>
    <scope>NUCLEOTIDE SEQUENCE</scope>
    <source>
        <strain evidence="9">CBS 121739</strain>
    </source>
</reference>
<feature type="region of interest" description="Disordered" evidence="6">
    <location>
        <begin position="317"/>
        <end position="344"/>
    </location>
</feature>
<dbReference type="InterPro" id="IPR052337">
    <property type="entry name" value="SAT4-like"/>
</dbReference>
<proteinExistence type="inferred from homology"/>
<dbReference type="RefSeq" id="XP_033598779.1">
    <property type="nucleotide sequence ID" value="XM_033745598.1"/>
</dbReference>
<feature type="transmembrane region" description="Helical" evidence="7">
    <location>
        <begin position="191"/>
        <end position="218"/>
    </location>
</feature>
<dbReference type="PANTHER" id="PTHR33048:SF146">
    <property type="entry name" value="INTEGRAL MEMBRANE PROTEIN"/>
    <property type="match status" value="1"/>
</dbReference>
<feature type="domain" description="Rhodopsin" evidence="8">
    <location>
        <begin position="54"/>
        <end position="289"/>
    </location>
</feature>
<dbReference type="Proteomes" id="UP000799437">
    <property type="component" value="Unassembled WGS sequence"/>
</dbReference>
<evidence type="ECO:0000256" key="4">
    <source>
        <dbReference type="ARBA" id="ARBA00023136"/>
    </source>
</evidence>
<evidence type="ECO:0000256" key="1">
    <source>
        <dbReference type="ARBA" id="ARBA00004141"/>
    </source>
</evidence>
<evidence type="ECO:0000313" key="10">
    <source>
        <dbReference type="Proteomes" id="UP000799437"/>
    </source>
</evidence>
<dbReference type="Pfam" id="PF20684">
    <property type="entry name" value="Fung_rhodopsin"/>
    <property type="match status" value="1"/>
</dbReference>
<feature type="compositionally biased region" description="Polar residues" evidence="6">
    <location>
        <begin position="317"/>
        <end position="332"/>
    </location>
</feature>
<dbReference type="GO" id="GO:0016020">
    <property type="term" value="C:membrane"/>
    <property type="evidence" value="ECO:0007669"/>
    <property type="project" value="UniProtKB-SubCell"/>
</dbReference>
<accession>A0A6A6W078</accession>
<feature type="transmembrane region" description="Helical" evidence="7">
    <location>
        <begin position="230"/>
        <end position="255"/>
    </location>
</feature>
<comment type="subcellular location">
    <subcellularLocation>
        <location evidence="1">Membrane</location>
        <topology evidence="1">Multi-pass membrane protein</topology>
    </subcellularLocation>
</comment>
<dbReference type="OrthoDB" id="444631at2759"/>
<organism evidence="9 10">
    <name type="scientific">Pseudovirgaria hyperparasitica</name>
    <dbReference type="NCBI Taxonomy" id="470096"/>
    <lineage>
        <taxon>Eukaryota</taxon>
        <taxon>Fungi</taxon>
        <taxon>Dikarya</taxon>
        <taxon>Ascomycota</taxon>
        <taxon>Pezizomycotina</taxon>
        <taxon>Dothideomycetes</taxon>
        <taxon>Dothideomycetes incertae sedis</taxon>
        <taxon>Acrospermales</taxon>
        <taxon>Acrospermaceae</taxon>
        <taxon>Pseudovirgaria</taxon>
    </lineage>
</organism>
<dbReference type="AlphaFoldDB" id="A0A6A6W078"/>
<sequence>MNAAPQGVDPSLIPMSTNPSGAPSNFINPPSLKDSQFAGGLTLIILSTVFLIFRAYTNLRLTRRLFIDDYLCFLAHAGGIVYFASQRKMCEAGIGRHSWDTSVAMLTDQVMQNQILSQMIIAPTLWAAKSAILALYLRIFGKVKWLRISSYIWIFLMAIIFGLNIVISGVFCVPRSGEAWADVTFKRCSDSAWISLIVGVFAVIADLVILLLPFPIIMHLRLSTSKKIHLGIVFSTGVILVALSVVSLALRVIIYEGKDPFWYGILLGIISTAEVSGTVIVSCAPAVSAYWFKIFTKSTVFSLLQKSMIWTSPSSTSVATESTRGRPSTSGSAAKPAKSHVVEF</sequence>
<comment type="similarity">
    <text evidence="5">Belongs to the SAT4 family.</text>
</comment>
<evidence type="ECO:0000256" key="7">
    <source>
        <dbReference type="SAM" id="Phobius"/>
    </source>
</evidence>
<gene>
    <name evidence="9" type="ORF">EJ05DRAFT_487244</name>
</gene>
<dbReference type="GeneID" id="54486652"/>
<evidence type="ECO:0000259" key="8">
    <source>
        <dbReference type="Pfam" id="PF20684"/>
    </source>
</evidence>
<name>A0A6A6W078_9PEZI</name>
<keyword evidence="2 7" id="KW-0812">Transmembrane</keyword>
<feature type="transmembrane region" description="Helical" evidence="7">
    <location>
        <begin position="261"/>
        <end position="292"/>
    </location>
</feature>
<dbReference type="InterPro" id="IPR049326">
    <property type="entry name" value="Rhodopsin_dom_fungi"/>
</dbReference>